<evidence type="ECO:0000313" key="11">
    <source>
        <dbReference type="WBParaSite" id="EVEC_0001211801-mRNA-1"/>
    </source>
</evidence>
<dbReference type="PANTHER" id="PTHR23288:SF17">
    <property type="entry name" value="RNA POLYMERASE II ELONGATION FACTOR ELL"/>
    <property type="match status" value="1"/>
</dbReference>
<reference evidence="9 10" key="2">
    <citation type="submission" date="2018-10" db="EMBL/GenBank/DDBJ databases">
        <authorList>
            <consortium name="Pathogen Informatics"/>
        </authorList>
    </citation>
    <scope>NUCLEOTIDE SEQUENCE [LARGE SCALE GENOMIC DNA]</scope>
</reference>
<dbReference type="GO" id="GO:0042795">
    <property type="term" value="P:snRNA transcription by RNA polymerase II"/>
    <property type="evidence" value="ECO:0007669"/>
    <property type="project" value="TreeGrafter"/>
</dbReference>
<dbReference type="STRING" id="51028.A0A0N4VMG0"/>
<keyword evidence="5" id="KW-0539">Nucleus</keyword>
<keyword evidence="4" id="KW-0804">Transcription</keyword>
<organism evidence="11">
    <name type="scientific">Enterobius vermicularis</name>
    <name type="common">Human pinworm</name>
    <dbReference type="NCBI Taxonomy" id="51028"/>
    <lineage>
        <taxon>Eukaryota</taxon>
        <taxon>Metazoa</taxon>
        <taxon>Ecdysozoa</taxon>
        <taxon>Nematoda</taxon>
        <taxon>Chromadorea</taxon>
        <taxon>Rhabditida</taxon>
        <taxon>Spirurina</taxon>
        <taxon>Oxyuridomorpha</taxon>
        <taxon>Oxyuroidea</taxon>
        <taxon>Oxyuridae</taxon>
        <taxon>Enterobius</taxon>
    </lineage>
</organism>
<accession>A0A0N4VMG0</accession>
<dbReference type="AlphaFoldDB" id="A0A0N4VMG0"/>
<dbReference type="Pfam" id="PF07303">
    <property type="entry name" value="Occludin_ELL"/>
    <property type="match status" value="1"/>
</dbReference>
<dbReference type="SUPFAM" id="SSF144292">
    <property type="entry name" value="occludin/ELL-like"/>
    <property type="match status" value="1"/>
</dbReference>
<dbReference type="SUPFAM" id="SSF46785">
    <property type="entry name" value="Winged helix' DNA-binding domain"/>
    <property type="match status" value="1"/>
</dbReference>
<evidence type="ECO:0000256" key="2">
    <source>
        <dbReference type="ARBA" id="ARBA00009171"/>
    </source>
</evidence>
<feature type="compositionally biased region" description="Polar residues" evidence="7">
    <location>
        <begin position="365"/>
        <end position="376"/>
    </location>
</feature>
<dbReference type="WBParaSite" id="EVEC_0001211801-mRNA-1">
    <property type="protein sequence ID" value="EVEC_0001211801-mRNA-1"/>
    <property type="gene ID" value="EVEC_0001211801"/>
</dbReference>
<dbReference type="InterPro" id="IPR010844">
    <property type="entry name" value="Occludin_ELL"/>
</dbReference>
<feature type="domain" description="OCEL" evidence="8">
    <location>
        <begin position="509"/>
        <end position="617"/>
    </location>
</feature>
<evidence type="ECO:0000256" key="3">
    <source>
        <dbReference type="ARBA" id="ARBA00023015"/>
    </source>
</evidence>
<dbReference type="InterPro" id="IPR031176">
    <property type="entry name" value="ELL/occludin"/>
</dbReference>
<evidence type="ECO:0000313" key="10">
    <source>
        <dbReference type="Proteomes" id="UP000274131"/>
    </source>
</evidence>
<dbReference type="PROSITE" id="PS51980">
    <property type="entry name" value="OCEL"/>
    <property type="match status" value="1"/>
</dbReference>
<evidence type="ECO:0000256" key="4">
    <source>
        <dbReference type="ARBA" id="ARBA00023163"/>
    </source>
</evidence>
<dbReference type="InterPro" id="IPR019464">
    <property type="entry name" value="ELL_N"/>
</dbReference>
<feature type="compositionally biased region" description="Polar residues" evidence="7">
    <location>
        <begin position="433"/>
        <end position="450"/>
    </location>
</feature>
<dbReference type="Proteomes" id="UP000274131">
    <property type="component" value="Unassembled WGS sequence"/>
</dbReference>
<dbReference type="InterPro" id="IPR036390">
    <property type="entry name" value="WH_DNA-bd_sf"/>
</dbReference>
<dbReference type="Gene3D" id="1.10.10.2670">
    <property type="entry name" value="E3 ubiquitin-protein ligase"/>
    <property type="match status" value="1"/>
</dbReference>
<dbReference type="EMBL" id="UXUI01011920">
    <property type="protein sequence ID" value="VDD96605.1"/>
    <property type="molecule type" value="Genomic_DNA"/>
</dbReference>
<evidence type="ECO:0000256" key="5">
    <source>
        <dbReference type="ARBA" id="ARBA00023242"/>
    </source>
</evidence>
<keyword evidence="10" id="KW-1185">Reference proteome</keyword>
<dbReference type="Gene3D" id="6.10.140.340">
    <property type="match status" value="1"/>
</dbReference>
<dbReference type="InterPro" id="IPR042065">
    <property type="entry name" value="E3_ELL-like"/>
</dbReference>
<proteinExistence type="inferred from homology"/>
<dbReference type="GO" id="GO:0032968">
    <property type="term" value="P:positive regulation of transcription elongation by RNA polymerase II"/>
    <property type="evidence" value="ECO:0007669"/>
    <property type="project" value="TreeGrafter"/>
</dbReference>
<dbReference type="GO" id="GO:0000987">
    <property type="term" value="F:cis-regulatory region sequence-specific DNA binding"/>
    <property type="evidence" value="ECO:0007669"/>
    <property type="project" value="TreeGrafter"/>
</dbReference>
<protein>
    <submittedName>
        <fullName evidence="11">OCEL domain-containing protein</fullName>
    </submittedName>
</protein>
<comment type="subcellular location">
    <subcellularLocation>
        <location evidence="1">Nucleus</location>
    </subcellularLocation>
</comment>
<feature type="region of interest" description="Disordered" evidence="7">
    <location>
        <begin position="340"/>
        <end position="462"/>
    </location>
</feature>
<comment type="similarity">
    <text evidence="2 6">Belongs to the ELL/occludin family.</text>
</comment>
<feature type="compositionally biased region" description="Low complexity" evidence="7">
    <location>
        <begin position="377"/>
        <end position="432"/>
    </location>
</feature>
<name>A0A0N4VMG0_ENTVE</name>
<evidence type="ECO:0000256" key="7">
    <source>
        <dbReference type="SAM" id="MobiDB-lite"/>
    </source>
</evidence>
<evidence type="ECO:0000313" key="9">
    <source>
        <dbReference type="EMBL" id="VDD96605.1"/>
    </source>
</evidence>
<dbReference type="PANTHER" id="PTHR23288">
    <property type="entry name" value="OCCLUDIN AND RNA POLYMERASE II ELONGATION FACTOR ELL"/>
    <property type="match status" value="1"/>
</dbReference>
<reference evidence="11" key="1">
    <citation type="submission" date="2017-02" db="UniProtKB">
        <authorList>
            <consortium name="WormBaseParasite"/>
        </authorList>
    </citation>
    <scope>IDENTIFICATION</scope>
</reference>
<dbReference type="OrthoDB" id="6284217at2759"/>
<evidence type="ECO:0000259" key="8">
    <source>
        <dbReference type="PROSITE" id="PS51980"/>
    </source>
</evidence>
<dbReference type="GO" id="GO:0008023">
    <property type="term" value="C:transcription elongation factor complex"/>
    <property type="evidence" value="ECO:0007669"/>
    <property type="project" value="InterPro"/>
</dbReference>
<dbReference type="GO" id="GO:0006368">
    <property type="term" value="P:transcription elongation by RNA polymerase II"/>
    <property type="evidence" value="ECO:0007669"/>
    <property type="project" value="InterPro"/>
</dbReference>
<dbReference type="Pfam" id="PF10390">
    <property type="entry name" value="ELL"/>
    <property type="match status" value="1"/>
</dbReference>
<evidence type="ECO:0000256" key="6">
    <source>
        <dbReference type="PROSITE-ProRule" id="PRU01324"/>
    </source>
</evidence>
<gene>
    <name evidence="9" type="ORF">EVEC_LOCUS11356</name>
</gene>
<sequence>MTSPSATTTSPLLEVLKLHPNAAANKGHLAYLVKLTDECLTALNNANKSGIPIKLKLEAQGGLIEVGGGDSAGRFRFATQQIPGTPSCCITSDRHKNYSLSALFQSKIQVQATNRSFAETREKAQKIVEEEKRKALKDVSQRHDRRRPVTVKRATNQIAIGAQRPSPSSSVQQKPHLSEFAKSEKASIIILTSMFNCFELIIIYSSSRFMTIKTIFFQLSNGLSNGSNATGLAGARSIVRAEISRKPLRKRIIHLVLLGKFSTFDEVLTQLRKDSVNMNEESASENLKAKEILEEVTETNRNTGRLQLKQSFHNEVDPRWPGFTAEEKATVRKILAGNVGSSNFAPTRRNGMAPPIAPSASHASNTNSEANGGSAVSSPNISSSQKYSSNTSSRKSSPKTPSPDNFSTAKKVSPKASPPESVSSSKKSSPAAFTNNTSCVSEETSPTPVSTAKRKAHGTSSLETAQKRVHFSIPDCCEQAKRSEQNNADKNLVSANSSVSLTTSCQPSRDWSREFGEARSHSEALRYYDLFNADYPRYMKYFNRLNAVANEFIELQKQLNEKPKHHDHQEIVRILHNKIMQYKADVDYIRARQMHNDLRAKLDVLKKRIISWETGCAENEASEPELESHATADGNLMVK</sequence>
<keyword evidence="3" id="KW-0805">Transcription regulation</keyword>
<evidence type="ECO:0000256" key="1">
    <source>
        <dbReference type="ARBA" id="ARBA00004123"/>
    </source>
</evidence>